<feature type="domain" description="HTH deoR-type" evidence="7">
    <location>
        <begin position="9"/>
        <end position="64"/>
    </location>
</feature>
<dbReference type="PRINTS" id="PR00037">
    <property type="entry name" value="HTHLACR"/>
</dbReference>
<dbReference type="PROSITE" id="PS51000">
    <property type="entry name" value="HTH_DEOR_2"/>
    <property type="match status" value="1"/>
</dbReference>
<dbReference type="InterPro" id="IPR001034">
    <property type="entry name" value="DeoR_HTH"/>
</dbReference>
<gene>
    <name evidence="8" type="ORF">F6W96_18300</name>
</gene>
<dbReference type="EMBL" id="CP046173">
    <property type="protein sequence ID" value="QIS19954.1"/>
    <property type="molecule type" value="Genomic_DNA"/>
</dbReference>
<dbReference type="AlphaFoldDB" id="A0A6G9Z3B5"/>
<evidence type="ECO:0000256" key="6">
    <source>
        <dbReference type="ARBA" id="ARBA00024937"/>
    </source>
</evidence>
<dbReference type="PANTHER" id="PTHR30363">
    <property type="entry name" value="HTH-TYPE TRANSCRIPTIONAL REGULATOR SRLR-RELATED"/>
    <property type="match status" value="1"/>
</dbReference>
<dbReference type="Gene3D" id="1.10.10.10">
    <property type="entry name" value="Winged helix-like DNA-binding domain superfamily/Winged helix DNA-binding domain"/>
    <property type="match status" value="1"/>
</dbReference>
<evidence type="ECO:0000256" key="4">
    <source>
        <dbReference type="ARBA" id="ARBA00023125"/>
    </source>
</evidence>
<dbReference type="SMART" id="SM01134">
    <property type="entry name" value="DeoRC"/>
    <property type="match status" value="1"/>
</dbReference>
<dbReference type="InterPro" id="IPR036388">
    <property type="entry name" value="WH-like_DNA-bd_sf"/>
</dbReference>
<dbReference type="Proteomes" id="UP000500953">
    <property type="component" value="Chromosome"/>
</dbReference>
<accession>A0A6G9Z3B5</accession>
<dbReference type="CDD" id="cd00090">
    <property type="entry name" value="HTH_ARSR"/>
    <property type="match status" value="1"/>
</dbReference>
<dbReference type="InterPro" id="IPR037171">
    <property type="entry name" value="NagB/RpiA_transferase-like"/>
</dbReference>
<evidence type="ECO:0000256" key="2">
    <source>
        <dbReference type="ARBA" id="ARBA00022491"/>
    </source>
</evidence>
<keyword evidence="4" id="KW-0238">DNA-binding</keyword>
<proteinExistence type="predicted"/>
<name>A0A6G9Z3B5_9NOCA</name>
<evidence type="ECO:0000256" key="3">
    <source>
        <dbReference type="ARBA" id="ARBA00023015"/>
    </source>
</evidence>
<evidence type="ECO:0000259" key="7">
    <source>
        <dbReference type="PROSITE" id="PS51000"/>
    </source>
</evidence>
<dbReference type="InterPro" id="IPR036390">
    <property type="entry name" value="WH_DNA-bd_sf"/>
</dbReference>
<evidence type="ECO:0000313" key="8">
    <source>
        <dbReference type="EMBL" id="QIS19954.1"/>
    </source>
</evidence>
<dbReference type="InterPro" id="IPR050313">
    <property type="entry name" value="Carb_Metab_HTH_regulators"/>
</dbReference>
<dbReference type="GO" id="GO:0003700">
    <property type="term" value="F:DNA-binding transcription factor activity"/>
    <property type="evidence" value="ECO:0007669"/>
    <property type="project" value="InterPro"/>
</dbReference>
<reference evidence="8 9" key="1">
    <citation type="journal article" date="2019" name="ACS Chem. Biol.">
        <title>Identification and Mobilization of a Cryptic Antibiotic Biosynthesis Gene Locus from a Human-Pathogenic Nocardia Isolate.</title>
        <authorList>
            <person name="Herisse M."/>
            <person name="Ishida K."/>
            <person name="Porter J.L."/>
            <person name="Howden B."/>
            <person name="Hertweck C."/>
            <person name="Stinear T.P."/>
            <person name="Pidot S.J."/>
        </authorList>
    </citation>
    <scope>NUCLEOTIDE SEQUENCE [LARGE SCALE GENOMIC DNA]</scope>
    <source>
        <strain evidence="8 9">AUSMDU00012715</strain>
    </source>
</reference>
<keyword evidence="3" id="KW-0805">Transcription regulation</keyword>
<dbReference type="InterPro" id="IPR018356">
    <property type="entry name" value="Tscrpt_reg_HTH_DeoR_CS"/>
</dbReference>
<dbReference type="Pfam" id="PF08220">
    <property type="entry name" value="HTH_DeoR"/>
    <property type="match status" value="1"/>
</dbReference>
<comment type="function">
    <text evidence="6">Repressor of the lactose catabolism operon. Galactose-6-phosphate is the inducer.</text>
</comment>
<keyword evidence="5" id="KW-0804">Transcription</keyword>
<keyword evidence="2" id="KW-0678">Repressor</keyword>
<evidence type="ECO:0000313" key="9">
    <source>
        <dbReference type="Proteomes" id="UP000500953"/>
    </source>
</evidence>
<dbReference type="InterPro" id="IPR011991">
    <property type="entry name" value="ArsR-like_HTH"/>
</dbReference>
<dbReference type="PANTHER" id="PTHR30363:SF4">
    <property type="entry name" value="GLYCEROL-3-PHOSPHATE REGULON REPRESSOR"/>
    <property type="match status" value="1"/>
</dbReference>
<protein>
    <recommendedName>
        <fullName evidence="1">Lactose phosphotransferase system repressor</fullName>
    </recommendedName>
</protein>
<dbReference type="SMART" id="SM00420">
    <property type="entry name" value="HTH_DEOR"/>
    <property type="match status" value="1"/>
</dbReference>
<dbReference type="GO" id="GO:0003677">
    <property type="term" value="F:DNA binding"/>
    <property type="evidence" value="ECO:0007669"/>
    <property type="project" value="UniProtKB-KW"/>
</dbReference>
<dbReference type="SUPFAM" id="SSF46785">
    <property type="entry name" value="Winged helix' DNA-binding domain"/>
    <property type="match status" value="1"/>
</dbReference>
<dbReference type="InterPro" id="IPR014036">
    <property type="entry name" value="DeoR-like_C"/>
</dbReference>
<evidence type="ECO:0000256" key="1">
    <source>
        <dbReference type="ARBA" id="ARBA00021390"/>
    </source>
</evidence>
<organism evidence="8 9">
    <name type="scientific">Nocardia terpenica</name>
    <dbReference type="NCBI Taxonomy" id="455432"/>
    <lineage>
        <taxon>Bacteria</taxon>
        <taxon>Bacillati</taxon>
        <taxon>Actinomycetota</taxon>
        <taxon>Actinomycetes</taxon>
        <taxon>Mycobacteriales</taxon>
        <taxon>Nocardiaceae</taxon>
        <taxon>Nocardia</taxon>
    </lineage>
</organism>
<dbReference type="Pfam" id="PF00455">
    <property type="entry name" value="DeoRC"/>
    <property type="match status" value="1"/>
</dbReference>
<evidence type="ECO:0000256" key="5">
    <source>
        <dbReference type="ARBA" id="ARBA00023163"/>
    </source>
</evidence>
<dbReference type="PROSITE" id="PS00894">
    <property type="entry name" value="HTH_DEOR_1"/>
    <property type="match status" value="1"/>
</dbReference>
<sequence length="258" mass="26942">MYVMGMAVAENRHADIVRALRTSERVTVAELARALATSEVTIRRDLAELEQAGVLRRVRGGAVSALPRGEEMPYAMRELERMEAKARIAAAAAALISDGESVILDSGTTGSAAAQALSARRLTVIPLAVHAITVLAAAPRIQLLLPGGTVRPGESTLVGPMVEQNLAALRCDTMLLTCCGFSPRRGVTAYDLQDAAVKRAAMAAAARTVALVDSAKFARTAMAVVCATSAIDVVVTDTDAPSDVVAALEADGIEVHRV</sequence>
<dbReference type="SUPFAM" id="SSF100950">
    <property type="entry name" value="NagB/RpiA/CoA transferase-like"/>
    <property type="match status" value="1"/>
</dbReference>